<name>A0ABU0Q7V5_STRAH</name>
<dbReference type="RefSeq" id="WP_307046522.1">
    <property type="nucleotide sequence ID" value="NZ_JAUSYA010000001.1"/>
</dbReference>
<comment type="caution">
    <text evidence="1">The sequence shown here is derived from an EMBL/GenBank/DDBJ whole genome shotgun (WGS) entry which is preliminary data.</text>
</comment>
<sequence length="46" mass="5032">MTTILPYGVAPSPVSGYSARPDSLDHEACGIEHVPYRRSTYGDHRA</sequence>
<dbReference type="EMBL" id="JAUSYA010000001">
    <property type="protein sequence ID" value="MDQ0686752.1"/>
    <property type="molecule type" value="Genomic_DNA"/>
</dbReference>
<protein>
    <submittedName>
        <fullName evidence="1">Uncharacterized protein</fullName>
    </submittedName>
</protein>
<evidence type="ECO:0000313" key="2">
    <source>
        <dbReference type="Proteomes" id="UP001243364"/>
    </source>
</evidence>
<accession>A0ABU0Q7V5</accession>
<organism evidence="1 2">
    <name type="scientific">Streptomyces achromogenes</name>
    <dbReference type="NCBI Taxonomy" id="67255"/>
    <lineage>
        <taxon>Bacteria</taxon>
        <taxon>Bacillati</taxon>
        <taxon>Actinomycetota</taxon>
        <taxon>Actinomycetes</taxon>
        <taxon>Kitasatosporales</taxon>
        <taxon>Streptomycetaceae</taxon>
        <taxon>Streptomyces</taxon>
    </lineage>
</organism>
<gene>
    <name evidence="1" type="ORF">QFZ56_005715</name>
</gene>
<keyword evidence="2" id="KW-1185">Reference proteome</keyword>
<evidence type="ECO:0000313" key="1">
    <source>
        <dbReference type="EMBL" id="MDQ0686752.1"/>
    </source>
</evidence>
<dbReference type="Proteomes" id="UP001243364">
    <property type="component" value="Unassembled WGS sequence"/>
</dbReference>
<reference evidence="1 2" key="1">
    <citation type="submission" date="2023-07" db="EMBL/GenBank/DDBJ databases">
        <title>Comparative genomics of wheat-associated soil bacteria to identify genetic determinants of phenazine resistance.</title>
        <authorList>
            <person name="Mouncey N."/>
        </authorList>
    </citation>
    <scope>NUCLEOTIDE SEQUENCE [LARGE SCALE GENOMIC DNA]</scope>
    <source>
        <strain evidence="1 2">W4I19-2</strain>
    </source>
</reference>
<proteinExistence type="predicted"/>